<dbReference type="Pfam" id="PF21486">
    <property type="entry name" value="NUP120_helical"/>
    <property type="match status" value="1"/>
</dbReference>
<dbReference type="InterPro" id="IPR048884">
    <property type="entry name" value="Nup120_helical"/>
</dbReference>
<sequence>MTANPPNPHSPSWLRESCVSLERLLPLGKSHTAHVPQHHNDARTRCDAESQEPEIQFAKENIANDASIHTRAFGRSPRSVLWRILDHRILHLSAIDLTLQSEDPNGNSLRIQFPAKIVPCSVGLCETQDSDVMIIHVLTEANLLYSINLTSTELVSCDIKDRRGWCSLFLPPSFEIRPPQFMKVVDTNSVLFAFQDGGLLKLERNESFDWFETIYSDSSYLTSLKHIIPWSGSPKENRNSRRNYPSNLVVSLLISKKLSLIFSVSVDLKFKIWSLARNQLLKVYDLSADRSGRGPLIDSTPRNLIALHETQQSHDTHEGSFVIWEGNRGPSGQGVELRDILAGSDSRLQASIPSSDSIWIVMDFLVSGDLRMQSHSLAHHSRTEQNLDLWILWKSNTSSITQTTSIKLKSPGKFYWISAFPAVSPNTSKIMSGPSVATSEDVTEFWIFQIFSGSQYPSSVLRTALQIYQQSQNPDEAKSLTKFTFSAEQKVLEHEIRRIVTQSVKQQIDSDNGSILFDKYRSDVNVAWHRFSRLCSELDRRAHEPHSIYHDLISGQILIAKAGRLSVIRGCQGAELLNLNNDDLLSNLESIAKLKIPEFSPIYRIIQDPLLLSNVSRVATAANYLRHNLTKQALDDIRCALHEEIIRNPTFTIEDRLWMIYDSCLYEHLTESVHNSLREILNALSLEKALEELLVCIVEDPDEVDSRTAICTHTSLSLLSAGVVEVGLSRRDALLDVILLIAYIANAEIGIEHSPEVLQKLSTRYLESYKAYSLLAEVGLYRPAIQRISHESINTDNILSQHLENMRMLDTLKSSKKITGRSFMHQILNLLTNPSFTSNSDGTSFSSLISSTLLQLDISQNASIFPLKLLNILRQQTRIEDANSFLEWLPQSHWGMYVKGRIFLELGESLKAELSFSKASVGLAAEEELNSDEGRATREALEDAEVSTIGKGLSQFFLHVASLFEQKAMHKNVINACNLALESSLLKSKA</sequence>
<dbReference type="OrthoDB" id="67716at2759"/>
<dbReference type="GO" id="GO:0017056">
    <property type="term" value="F:structural constituent of nuclear pore"/>
    <property type="evidence" value="ECO:0007669"/>
    <property type="project" value="TreeGrafter"/>
</dbReference>
<comment type="subcellular location">
    <subcellularLocation>
        <location evidence="1">Nucleus</location>
    </subcellularLocation>
</comment>
<dbReference type="STRING" id="1198029.A0A1U7LVW4"/>
<accession>A0A1U7LVW4</accession>
<reference evidence="8 9" key="1">
    <citation type="submission" date="2016-04" db="EMBL/GenBank/DDBJ databases">
        <title>Evolutionary innovation and constraint leading to complex multicellularity in the Ascomycota.</title>
        <authorList>
            <person name="Cisse O."/>
            <person name="Nguyen A."/>
            <person name="Hewitt D.A."/>
            <person name="Jedd G."/>
            <person name="Stajich J.E."/>
        </authorList>
    </citation>
    <scope>NUCLEOTIDE SEQUENCE [LARGE SCALE GENOMIC DNA]</scope>
    <source>
        <strain evidence="8 9">DAH-3</strain>
    </source>
</reference>
<keyword evidence="3" id="KW-0539">Nucleus</keyword>
<dbReference type="InterPro" id="IPR021717">
    <property type="entry name" value="Nucleoporin_Nup160"/>
</dbReference>
<evidence type="ECO:0000259" key="5">
    <source>
        <dbReference type="Pfam" id="PF11715"/>
    </source>
</evidence>
<dbReference type="InterPro" id="IPR056548">
    <property type="entry name" value="HEAT_Nup120"/>
</dbReference>
<protein>
    <submittedName>
        <fullName evidence="8">Nucleoporin NUP120</fullName>
    </submittedName>
</protein>
<dbReference type="GO" id="GO:0005643">
    <property type="term" value="C:nuclear pore"/>
    <property type="evidence" value="ECO:0007669"/>
    <property type="project" value="TreeGrafter"/>
</dbReference>
<evidence type="ECO:0000259" key="6">
    <source>
        <dbReference type="Pfam" id="PF21486"/>
    </source>
</evidence>
<feature type="domain" description="Nucleoporin Nup120 helical" evidence="6">
    <location>
        <begin position="641"/>
        <end position="746"/>
    </location>
</feature>
<gene>
    <name evidence="8" type="ORF">NEOLI_000344</name>
</gene>
<dbReference type="OMA" id="TAICTHT"/>
<dbReference type="InterPro" id="IPR059141">
    <property type="entry name" value="Beta-prop_Nup120_160"/>
</dbReference>
<proteinExistence type="predicted"/>
<dbReference type="PANTHER" id="PTHR21286">
    <property type="entry name" value="NUCLEAR PORE COMPLEX PROTEIN NUP160"/>
    <property type="match status" value="1"/>
</dbReference>
<name>A0A1U7LVW4_NEOID</name>
<evidence type="ECO:0000313" key="9">
    <source>
        <dbReference type="Proteomes" id="UP000186594"/>
    </source>
</evidence>
<feature type="compositionally biased region" description="Basic and acidic residues" evidence="4">
    <location>
        <begin position="38"/>
        <end position="48"/>
    </location>
</feature>
<comment type="caution">
    <text evidence="8">The sequence shown here is derived from an EMBL/GenBank/DDBJ whole genome shotgun (WGS) entry which is preliminary data.</text>
</comment>
<keyword evidence="9" id="KW-1185">Reference proteome</keyword>
<dbReference type="PANTHER" id="PTHR21286:SF0">
    <property type="entry name" value="NUCLEAR PORE COMPLEX PROTEIN NUP160"/>
    <property type="match status" value="1"/>
</dbReference>
<organism evidence="8 9">
    <name type="scientific">Neolecta irregularis (strain DAH-3)</name>
    <dbReference type="NCBI Taxonomy" id="1198029"/>
    <lineage>
        <taxon>Eukaryota</taxon>
        <taxon>Fungi</taxon>
        <taxon>Dikarya</taxon>
        <taxon>Ascomycota</taxon>
        <taxon>Taphrinomycotina</taxon>
        <taxon>Neolectales</taxon>
        <taxon>Neolectaceae</taxon>
        <taxon>Neolecta</taxon>
    </lineage>
</organism>
<dbReference type="Pfam" id="PF23300">
    <property type="entry name" value="HEAT_Nup120"/>
    <property type="match status" value="1"/>
</dbReference>
<evidence type="ECO:0000256" key="2">
    <source>
        <dbReference type="ARBA" id="ARBA00022448"/>
    </source>
</evidence>
<dbReference type="Pfam" id="PF11715">
    <property type="entry name" value="Beta-prop_Nup120_160"/>
    <property type="match status" value="1"/>
</dbReference>
<evidence type="ECO:0000313" key="8">
    <source>
        <dbReference type="EMBL" id="OLL26713.1"/>
    </source>
</evidence>
<feature type="domain" description="Nucleoporin nup120-like HEAT repeat" evidence="7">
    <location>
        <begin position="869"/>
        <end position="983"/>
    </location>
</feature>
<evidence type="ECO:0000256" key="1">
    <source>
        <dbReference type="ARBA" id="ARBA00004123"/>
    </source>
</evidence>
<evidence type="ECO:0000256" key="4">
    <source>
        <dbReference type="SAM" id="MobiDB-lite"/>
    </source>
</evidence>
<dbReference type="Proteomes" id="UP000186594">
    <property type="component" value="Unassembled WGS sequence"/>
</dbReference>
<dbReference type="AlphaFoldDB" id="A0A1U7LVW4"/>
<feature type="domain" description="Nucleoporin Nup120/160 beta-propeller" evidence="5">
    <location>
        <begin position="78"/>
        <end position="575"/>
    </location>
</feature>
<keyword evidence="2" id="KW-0813">Transport</keyword>
<evidence type="ECO:0000256" key="3">
    <source>
        <dbReference type="ARBA" id="ARBA00023242"/>
    </source>
</evidence>
<evidence type="ECO:0000259" key="7">
    <source>
        <dbReference type="Pfam" id="PF23300"/>
    </source>
</evidence>
<dbReference type="EMBL" id="LXFE01000152">
    <property type="protein sequence ID" value="OLL26713.1"/>
    <property type="molecule type" value="Genomic_DNA"/>
</dbReference>
<feature type="region of interest" description="Disordered" evidence="4">
    <location>
        <begin position="31"/>
        <end position="50"/>
    </location>
</feature>